<evidence type="ECO:0000313" key="1">
    <source>
        <dbReference type="EMBL" id="PRY00803.1"/>
    </source>
</evidence>
<dbReference type="Proteomes" id="UP000237846">
    <property type="component" value="Unassembled WGS sequence"/>
</dbReference>
<evidence type="ECO:0000313" key="2">
    <source>
        <dbReference type="Proteomes" id="UP000237846"/>
    </source>
</evidence>
<name>A0A2T0QAE0_9ACTN</name>
<comment type="caution">
    <text evidence="1">The sequence shown here is derived from an EMBL/GenBank/DDBJ whole genome shotgun (WGS) entry which is preliminary data.</text>
</comment>
<dbReference type="AlphaFoldDB" id="A0A2T0QAE0"/>
<proteinExistence type="predicted"/>
<gene>
    <name evidence="1" type="ORF">CLV72_102435</name>
</gene>
<protein>
    <submittedName>
        <fullName evidence="1">Uncharacterized protein</fullName>
    </submittedName>
</protein>
<accession>A0A2T0QAE0</accession>
<sequence length="91" mass="9899">MGTYGWDAVPDRLVITRAGIEQAVWAEFHRHGLPPPRCDAGIPEASAHPPGTELEHRCYLPATGAEPDQRTVMITITVQHGGPLLRSVPQP</sequence>
<keyword evidence="2" id="KW-1185">Reference proteome</keyword>
<dbReference type="RefSeq" id="WP_106242849.1">
    <property type="nucleotide sequence ID" value="NZ_PVZC01000002.1"/>
</dbReference>
<dbReference type="EMBL" id="PVZC01000002">
    <property type="protein sequence ID" value="PRY00803.1"/>
    <property type="molecule type" value="Genomic_DNA"/>
</dbReference>
<reference evidence="1 2" key="1">
    <citation type="submission" date="2018-03" db="EMBL/GenBank/DDBJ databases">
        <title>Genomic Encyclopedia of Archaeal and Bacterial Type Strains, Phase II (KMG-II): from individual species to whole genera.</title>
        <authorList>
            <person name="Goeker M."/>
        </authorList>
    </citation>
    <scope>NUCLEOTIDE SEQUENCE [LARGE SCALE GENOMIC DNA]</scope>
    <source>
        <strain evidence="1 2">DSM 45601</strain>
    </source>
</reference>
<organism evidence="1 2">
    <name type="scientific">Allonocardiopsis opalescens</name>
    <dbReference type="NCBI Taxonomy" id="1144618"/>
    <lineage>
        <taxon>Bacteria</taxon>
        <taxon>Bacillati</taxon>
        <taxon>Actinomycetota</taxon>
        <taxon>Actinomycetes</taxon>
        <taxon>Streptosporangiales</taxon>
        <taxon>Allonocardiopsis</taxon>
    </lineage>
</organism>